<dbReference type="RefSeq" id="WP_381331314.1">
    <property type="nucleotide sequence ID" value="NZ_JBHTMM010000215.1"/>
</dbReference>
<dbReference type="Gene3D" id="3.30.590.10">
    <property type="entry name" value="Glutamine synthetase/guanido kinase, catalytic domain"/>
    <property type="match status" value="1"/>
</dbReference>
<gene>
    <name evidence="6" type="ORF">ACFQ5X_48660</name>
</gene>
<dbReference type="PANTHER" id="PTHR43785">
    <property type="entry name" value="GAMMA-GLUTAMYLPUTRESCINE SYNTHETASE"/>
    <property type="match status" value="1"/>
</dbReference>
<dbReference type="PANTHER" id="PTHR43785:SF12">
    <property type="entry name" value="TYPE-1 GLUTAMINE SYNTHETASE 2"/>
    <property type="match status" value="1"/>
</dbReference>
<protein>
    <submittedName>
        <fullName evidence="6">Glutamine synthetase</fullName>
    </submittedName>
</protein>
<evidence type="ECO:0000313" key="6">
    <source>
        <dbReference type="EMBL" id="MFD1313553.1"/>
    </source>
</evidence>
<dbReference type="Proteomes" id="UP001597058">
    <property type="component" value="Unassembled WGS sequence"/>
</dbReference>
<keyword evidence="7" id="KW-1185">Reference proteome</keyword>
<organism evidence="6 7">
    <name type="scientific">Streptomyces kaempferi</name>
    <dbReference type="NCBI Taxonomy" id="333725"/>
    <lineage>
        <taxon>Bacteria</taxon>
        <taxon>Bacillati</taxon>
        <taxon>Actinomycetota</taxon>
        <taxon>Actinomycetes</taxon>
        <taxon>Kitasatosporales</taxon>
        <taxon>Streptomycetaceae</taxon>
        <taxon>Streptomyces</taxon>
    </lineage>
</organism>
<proteinExistence type="inferred from homology"/>
<evidence type="ECO:0000256" key="4">
    <source>
        <dbReference type="RuleBase" id="RU000384"/>
    </source>
</evidence>
<name>A0ABW3XVJ0_9ACTN</name>
<comment type="similarity">
    <text evidence="1 3 4">Belongs to the glutamine synthetase family.</text>
</comment>
<evidence type="ECO:0000313" key="7">
    <source>
        <dbReference type="Proteomes" id="UP001597058"/>
    </source>
</evidence>
<keyword evidence="2" id="KW-0436">Ligase</keyword>
<evidence type="ECO:0000259" key="5">
    <source>
        <dbReference type="PROSITE" id="PS51987"/>
    </source>
</evidence>
<comment type="caution">
    <text evidence="6">The sequence shown here is derived from an EMBL/GenBank/DDBJ whole genome shotgun (WGS) entry which is preliminary data.</text>
</comment>
<evidence type="ECO:0000256" key="2">
    <source>
        <dbReference type="ARBA" id="ARBA00022598"/>
    </source>
</evidence>
<feature type="domain" description="GS catalytic" evidence="5">
    <location>
        <begin position="1"/>
        <end position="280"/>
    </location>
</feature>
<dbReference type="Pfam" id="PF00120">
    <property type="entry name" value="Gln-synt_C"/>
    <property type="match status" value="1"/>
</dbReference>
<evidence type="ECO:0000256" key="1">
    <source>
        <dbReference type="ARBA" id="ARBA00009897"/>
    </source>
</evidence>
<dbReference type="InterPro" id="IPR008146">
    <property type="entry name" value="Gln_synth_cat_dom"/>
</dbReference>
<dbReference type="SMART" id="SM01230">
    <property type="entry name" value="Gln-synt_C"/>
    <property type="match status" value="1"/>
</dbReference>
<evidence type="ECO:0000256" key="3">
    <source>
        <dbReference type="PROSITE-ProRule" id="PRU01331"/>
    </source>
</evidence>
<dbReference type="SUPFAM" id="SSF55931">
    <property type="entry name" value="Glutamine synthetase/guanido kinase"/>
    <property type="match status" value="1"/>
</dbReference>
<sequence length="280" mass="30783">MHEPSQGLPRNCWSGARCSCHDRSRQDVGPPRKHPQRPLCSGASTAYATGARQCDTYTVHKHAVRAIAAGHRMTPTFMAAPETGIGSGLHFHVSLWHDNAPAFRMPVGADLPDVLQQSIAGLLDALPEMAPLLYAPYPNSYKRYAPHSFAPVNYTWGYDNRTCAVRVAGRREHTRLEVRLAGANPYLALAAILASIFHGITKHPALPHPCAGDAYETSSLPRAVPRTFEDALPDFFEDPLATHAFSPSVVHHYTHNARTEINAHHTQVTDLDRARGFLHA</sequence>
<accession>A0ABW3XVJ0</accession>
<dbReference type="EMBL" id="JBHTMM010000215">
    <property type="protein sequence ID" value="MFD1313553.1"/>
    <property type="molecule type" value="Genomic_DNA"/>
</dbReference>
<reference evidence="7" key="1">
    <citation type="journal article" date="2019" name="Int. J. Syst. Evol. Microbiol.">
        <title>The Global Catalogue of Microorganisms (GCM) 10K type strain sequencing project: providing services to taxonomists for standard genome sequencing and annotation.</title>
        <authorList>
            <consortium name="The Broad Institute Genomics Platform"/>
            <consortium name="The Broad Institute Genome Sequencing Center for Infectious Disease"/>
            <person name="Wu L."/>
            <person name="Ma J."/>
        </authorList>
    </citation>
    <scope>NUCLEOTIDE SEQUENCE [LARGE SCALE GENOMIC DNA]</scope>
    <source>
        <strain evidence="7">CGMCC 4.7020</strain>
    </source>
</reference>
<dbReference type="InterPro" id="IPR014746">
    <property type="entry name" value="Gln_synth/guanido_kin_cat_dom"/>
</dbReference>
<dbReference type="PROSITE" id="PS51987">
    <property type="entry name" value="GS_CATALYTIC"/>
    <property type="match status" value="1"/>
</dbReference>